<keyword evidence="7" id="KW-1185">Reference proteome</keyword>
<dbReference type="EMBL" id="LN879502">
    <property type="protein sequence ID" value="CUI16791.1"/>
    <property type="molecule type" value="Genomic_DNA"/>
</dbReference>
<reference evidence="7" key="1">
    <citation type="submission" date="2015-09" db="EMBL/GenBank/DDBJ databases">
        <authorList>
            <person name="Bertelli C."/>
        </authorList>
    </citation>
    <scope>NUCLEOTIDE SEQUENCE [LARGE SCALE GENOMIC DNA]</scope>
    <source>
        <strain evidence="7">KNic</strain>
    </source>
</reference>
<sequence>MQISFPSQSSNVPPSQPPPDKNSFPSSKSGEMRKIICSHCHKENPAAKVCGRCKLIYYCNSECQKAHWIFHKTICKEPQKVNIRYTAWDFDGGKNNTKQSMKIYSAEASQQAFTKRIGLPVVQSNIFEGLTGKNMNVRAENDLICFTGKYSTGFVANLKKHGYSGLKNIDSEKLEELLKTQNYIKILKHIWSEKDVEYKLNWLREQAVKGHVILMFEIGRAVLELQKPSTNLILEAYRWRTLGRIHTHLDAACFGDPSLVSASSDLTDCYNLDPLFQNFIPNREKKAFAEQVQAQNNLIKDIQLKETHPSPKWLLYHGINFFVGVDTAATPEKWLELRSNRLEMMIREFSQKSQKGDKN</sequence>
<evidence type="ECO:0000259" key="5">
    <source>
        <dbReference type="PROSITE" id="PS50865"/>
    </source>
</evidence>
<accession>A0A0U5JCF2</accession>
<organism evidence="6 7">
    <name type="scientific">Candidatus Protochlamydia naegleriophila</name>
    <dbReference type="NCBI Taxonomy" id="389348"/>
    <lineage>
        <taxon>Bacteria</taxon>
        <taxon>Pseudomonadati</taxon>
        <taxon>Chlamydiota</taxon>
        <taxon>Chlamydiia</taxon>
        <taxon>Parachlamydiales</taxon>
        <taxon>Parachlamydiaceae</taxon>
        <taxon>Candidatus Protochlamydia</taxon>
    </lineage>
</organism>
<dbReference type="PROSITE" id="PS50865">
    <property type="entry name" value="ZF_MYND_2"/>
    <property type="match status" value="1"/>
</dbReference>
<dbReference type="InterPro" id="IPR002893">
    <property type="entry name" value="Znf_MYND"/>
</dbReference>
<keyword evidence="1" id="KW-0479">Metal-binding</keyword>
<gene>
    <name evidence="6" type="ORF">PNK_1174</name>
</gene>
<evidence type="ECO:0000256" key="3">
    <source>
        <dbReference type="ARBA" id="ARBA00022833"/>
    </source>
</evidence>
<dbReference type="InParanoid" id="A0A0U5JCF2"/>
<dbReference type="STRING" id="389348.PNK_1174"/>
<evidence type="ECO:0000256" key="2">
    <source>
        <dbReference type="ARBA" id="ARBA00022771"/>
    </source>
</evidence>
<dbReference type="Pfam" id="PF01753">
    <property type="entry name" value="zf-MYND"/>
    <property type="match status" value="1"/>
</dbReference>
<dbReference type="Proteomes" id="UP000069902">
    <property type="component" value="Chromosome cPNK"/>
</dbReference>
<dbReference type="KEGG" id="pnl:PNK_1174"/>
<dbReference type="SUPFAM" id="SSF144232">
    <property type="entry name" value="HIT/MYND zinc finger-like"/>
    <property type="match status" value="1"/>
</dbReference>
<protein>
    <recommendedName>
        <fullName evidence="5">MYND-type domain-containing protein</fullName>
    </recommendedName>
</protein>
<dbReference type="PROSITE" id="PS01360">
    <property type="entry name" value="ZF_MYND_1"/>
    <property type="match status" value="1"/>
</dbReference>
<feature type="domain" description="MYND-type" evidence="5">
    <location>
        <begin position="37"/>
        <end position="75"/>
    </location>
</feature>
<proteinExistence type="predicted"/>
<keyword evidence="2" id="KW-0863">Zinc-finger</keyword>
<name>A0A0U5JCF2_9BACT</name>
<evidence type="ECO:0000313" key="7">
    <source>
        <dbReference type="Proteomes" id="UP000069902"/>
    </source>
</evidence>
<evidence type="ECO:0000256" key="4">
    <source>
        <dbReference type="SAM" id="MobiDB-lite"/>
    </source>
</evidence>
<keyword evidence="3" id="KW-0862">Zinc</keyword>
<evidence type="ECO:0000313" key="6">
    <source>
        <dbReference type="EMBL" id="CUI16791.1"/>
    </source>
</evidence>
<dbReference type="GO" id="GO:0008270">
    <property type="term" value="F:zinc ion binding"/>
    <property type="evidence" value="ECO:0007669"/>
    <property type="project" value="UniProtKB-KW"/>
</dbReference>
<dbReference type="Gene3D" id="6.10.140.2220">
    <property type="match status" value="1"/>
</dbReference>
<dbReference type="AlphaFoldDB" id="A0A0U5JCF2"/>
<feature type="region of interest" description="Disordered" evidence="4">
    <location>
        <begin position="1"/>
        <end position="28"/>
    </location>
</feature>
<dbReference type="PATRIC" id="fig|389348.3.peg.1300"/>
<evidence type="ECO:0000256" key="1">
    <source>
        <dbReference type="ARBA" id="ARBA00022723"/>
    </source>
</evidence>
<feature type="compositionally biased region" description="Low complexity" evidence="4">
    <location>
        <begin position="1"/>
        <end position="13"/>
    </location>
</feature>